<accession>A0A073CCK5</accession>
<organism evidence="1 2">
    <name type="scientific">Planktothrix agardhii (strain NIVA-CYA 126/8)</name>
    <dbReference type="NCBI Taxonomy" id="388467"/>
    <lineage>
        <taxon>Bacteria</taxon>
        <taxon>Bacillati</taxon>
        <taxon>Cyanobacteriota</taxon>
        <taxon>Cyanophyceae</taxon>
        <taxon>Oscillatoriophycideae</taxon>
        <taxon>Oscillatoriales</taxon>
        <taxon>Microcoleaceae</taxon>
        <taxon>Planktothrix</taxon>
    </lineage>
</organism>
<dbReference type="HOGENOM" id="CLU_169604_0_0_3"/>
<evidence type="ECO:0000313" key="1">
    <source>
        <dbReference type="EMBL" id="KEI65816.1"/>
    </source>
</evidence>
<dbReference type="AlphaFoldDB" id="A0A073CCK5"/>
<dbReference type="Pfam" id="PF10792">
    <property type="entry name" value="DUF2605"/>
    <property type="match status" value="1"/>
</dbReference>
<name>A0A073CCK5_PLAA1</name>
<gene>
    <name evidence="1" type="ORF">A19Y_0640</name>
</gene>
<dbReference type="Proteomes" id="UP000027395">
    <property type="component" value="Chromosome"/>
</dbReference>
<dbReference type="STRING" id="388467.A19Y_0640"/>
<dbReference type="eggNOG" id="ENOG5032RTW">
    <property type="taxonomic scope" value="Bacteria"/>
</dbReference>
<dbReference type="PATRIC" id="fig|388467.6.peg.580"/>
<sequence length="110" mass="12929">MLSSNLPEESELLKSTLEPLLEDFEYWFERSRHLLETEEMSFLTQPQQSDLLNRIIQAQQKVIATKTMFYATGGQVGIEMTVLMPWHKLLTECWQVATRFRVEQANHVKN</sequence>
<evidence type="ECO:0008006" key="3">
    <source>
        <dbReference type="Google" id="ProtNLM"/>
    </source>
</evidence>
<dbReference type="InterPro" id="IPR019728">
    <property type="entry name" value="DUF2605"/>
</dbReference>
<protein>
    <recommendedName>
        <fullName evidence="3">DUF2605 domain-containing protein</fullName>
    </recommendedName>
</protein>
<dbReference type="EMBL" id="CM002803">
    <property type="protein sequence ID" value="KEI65816.1"/>
    <property type="molecule type" value="Genomic_DNA"/>
</dbReference>
<proteinExistence type="predicted"/>
<reference evidence="1 2" key="1">
    <citation type="journal article" date="2014" name="Appl. Environ. Microbiol.">
        <title>Elucidation of insertion elements encoded on plasmids and in vitro construction of shuttle vectors from the toxic cyanobacterium Planktothrix.</title>
        <authorList>
            <person name="Christiansen G."/>
            <person name="Goesmann A."/>
            <person name="Kurmayer R."/>
        </authorList>
    </citation>
    <scope>NUCLEOTIDE SEQUENCE [LARGE SCALE GENOMIC DNA]</scope>
    <source>
        <strain evidence="1 2">NIVA-CYA 126/8</strain>
    </source>
</reference>
<evidence type="ECO:0000313" key="2">
    <source>
        <dbReference type="Proteomes" id="UP000027395"/>
    </source>
</evidence>
<dbReference type="GeneID" id="77286899"/>
<dbReference type="RefSeq" id="WP_042151987.1">
    <property type="nucleotide sequence ID" value="NZ_CM002803.1"/>
</dbReference>
<keyword evidence="2" id="KW-1185">Reference proteome</keyword>